<name>A0ACA9YC52_9ASCO</name>
<evidence type="ECO:0000313" key="1">
    <source>
        <dbReference type="EMBL" id="CAH6722645.1"/>
    </source>
</evidence>
<dbReference type="EMBL" id="CALSDN010000010">
    <property type="protein sequence ID" value="CAH6722645.1"/>
    <property type="molecule type" value="Genomic_DNA"/>
</dbReference>
<accession>A0ACA9YC52</accession>
<proteinExistence type="predicted"/>
<protein>
    <submittedName>
        <fullName evidence="1">Golgi to ER traffic protein 4</fullName>
    </submittedName>
</protein>
<gene>
    <name evidence="1" type="ORF">CLIB1444_10S03136</name>
</gene>
<dbReference type="Proteomes" id="UP001152531">
    <property type="component" value="Unassembled WGS sequence"/>
</dbReference>
<organism evidence="1 2">
    <name type="scientific">[Candida] jaroonii</name>
    <dbReference type="NCBI Taxonomy" id="467808"/>
    <lineage>
        <taxon>Eukaryota</taxon>
        <taxon>Fungi</taxon>
        <taxon>Dikarya</taxon>
        <taxon>Ascomycota</taxon>
        <taxon>Saccharomycotina</taxon>
        <taxon>Pichiomycetes</taxon>
        <taxon>Debaryomycetaceae</taxon>
        <taxon>Yamadazyma</taxon>
    </lineage>
</organism>
<sequence length="305" mass="35552">MSDKLNRTIARFQAKINNGEFYEAHQTLRTITNRYVKSKNFPEAVNLLYQGSVILSENKEYSSSSDLILYLIEVLGESDIYSKEIKLKLIEMISKLPNNEPSLIEISKKVINLSKVVDESKFGDYDYHNLFGNKFLLASQSENTKEREKIFQLSELHLVLGNLTSLQQYVEFLIKWAKSTNEDPGLFLSRAIINYSYLKNMQYVQQSLKIFVSEFKHDEILEEGDDKIYYYNDFKLLNFLQLLVITLNTNNGTKFLKLYESYKPTLVEYELLAPVEYLGRFYFNLKLGNTNNNNMLANLMNGLFT</sequence>
<keyword evidence="2" id="KW-1185">Reference proteome</keyword>
<evidence type="ECO:0000313" key="2">
    <source>
        <dbReference type="Proteomes" id="UP001152531"/>
    </source>
</evidence>
<reference evidence="1" key="1">
    <citation type="submission" date="2022-06" db="EMBL/GenBank/DDBJ databases">
        <authorList>
            <person name="Legras J.-L."/>
            <person name="Devillers H."/>
            <person name="Grondin C."/>
        </authorList>
    </citation>
    <scope>NUCLEOTIDE SEQUENCE</scope>
    <source>
        <strain evidence="1">CLIB 1444</strain>
    </source>
</reference>
<comment type="caution">
    <text evidence="1">The sequence shown here is derived from an EMBL/GenBank/DDBJ whole genome shotgun (WGS) entry which is preliminary data.</text>
</comment>